<comment type="caution">
    <text evidence="1">The sequence shown here is derived from an EMBL/GenBank/DDBJ whole genome shotgun (WGS) entry which is preliminary data.</text>
</comment>
<protein>
    <submittedName>
        <fullName evidence="1">Uncharacterized protein</fullName>
    </submittedName>
</protein>
<accession>A0A8J8NH38</accession>
<gene>
    <name evidence="1" type="ORF">FGO68_gene4784</name>
</gene>
<dbReference type="Proteomes" id="UP000785679">
    <property type="component" value="Unassembled WGS sequence"/>
</dbReference>
<proteinExistence type="predicted"/>
<sequence>MPVHNRFVIKNVIFDSIDSVLDQTQNELIKNCLNDMSMNCCSIDTSLQIIKCNDSLGNTLMPKFHMLVLSFFKNLLVSPLVTQSR</sequence>
<organism evidence="1 2">
    <name type="scientific">Halteria grandinella</name>
    <dbReference type="NCBI Taxonomy" id="5974"/>
    <lineage>
        <taxon>Eukaryota</taxon>
        <taxon>Sar</taxon>
        <taxon>Alveolata</taxon>
        <taxon>Ciliophora</taxon>
        <taxon>Intramacronucleata</taxon>
        <taxon>Spirotrichea</taxon>
        <taxon>Stichotrichia</taxon>
        <taxon>Sporadotrichida</taxon>
        <taxon>Halteriidae</taxon>
        <taxon>Halteria</taxon>
    </lineage>
</organism>
<evidence type="ECO:0000313" key="1">
    <source>
        <dbReference type="EMBL" id="TNV74907.1"/>
    </source>
</evidence>
<name>A0A8J8NH38_HALGN</name>
<keyword evidence="2" id="KW-1185">Reference proteome</keyword>
<evidence type="ECO:0000313" key="2">
    <source>
        <dbReference type="Proteomes" id="UP000785679"/>
    </source>
</evidence>
<reference evidence="1" key="1">
    <citation type="submission" date="2019-06" db="EMBL/GenBank/DDBJ databases">
        <authorList>
            <person name="Zheng W."/>
        </authorList>
    </citation>
    <scope>NUCLEOTIDE SEQUENCE</scope>
    <source>
        <strain evidence="1">QDHG01</strain>
    </source>
</reference>
<dbReference type="EMBL" id="RRYP01016553">
    <property type="protein sequence ID" value="TNV74907.1"/>
    <property type="molecule type" value="Genomic_DNA"/>
</dbReference>
<dbReference type="AlphaFoldDB" id="A0A8J8NH38"/>